<name>A0A833SR73_PHYIN</name>
<evidence type="ECO:0000313" key="4">
    <source>
        <dbReference type="Proteomes" id="UP000602510"/>
    </source>
</evidence>
<protein>
    <recommendedName>
        <fullName evidence="5">HTH psq-type domain-containing protein</fullName>
    </recommendedName>
</protein>
<accession>A0A833SR73</accession>
<sequence length="75" mass="8162">MVTKPIKQNEHRESRAARFAAMRLVKEEGASLGQTAMSFGVSKTSLHQRLKKGASADGQSGRKTTLSMDEEEGIV</sequence>
<dbReference type="Proteomes" id="UP000704712">
    <property type="component" value="Unassembled WGS sequence"/>
</dbReference>
<evidence type="ECO:0008006" key="5">
    <source>
        <dbReference type="Google" id="ProtNLM"/>
    </source>
</evidence>
<organism evidence="2 4">
    <name type="scientific">Phytophthora infestans</name>
    <name type="common">Potato late blight agent</name>
    <name type="synonym">Botrytis infestans</name>
    <dbReference type="NCBI Taxonomy" id="4787"/>
    <lineage>
        <taxon>Eukaryota</taxon>
        <taxon>Sar</taxon>
        <taxon>Stramenopiles</taxon>
        <taxon>Oomycota</taxon>
        <taxon>Peronosporomycetes</taxon>
        <taxon>Peronosporales</taxon>
        <taxon>Peronosporaceae</taxon>
        <taxon>Phytophthora</taxon>
    </lineage>
</organism>
<evidence type="ECO:0000313" key="2">
    <source>
        <dbReference type="EMBL" id="KAF4044671.1"/>
    </source>
</evidence>
<dbReference type="AlphaFoldDB" id="A0A833SR73"/>
<dbReference type="EMBL" id="WSZM01000062">
    <property type="protein sequence ID" value="KAF4044671.1"/>
    <property type="molecule type" value="Genomic_DNA"/>
</dbReference>
<proteinExistence type="predicted"/>
<dbReference type="EMBL" id="JAACNO010002480">
    <property type="protein sequence ID" value="KAF4132878.1"/>
    <property type="molecule type" value="Genomic_DNA"/>
</dbReference>
<gene>
    <name evidence="2" type="ORF">GN244_ATG02898</name>
    <name evidence="3" type="ORF">GN958_ATG17922</name>
</gene>
<keyword evidence="4" id="KW-1185">Reference proteome</keyword>
<feature type="region of interest" description="Disordered" evidence="1">
    <location>
        <begin position="50"/>
        <end position="75"/>
    </location>
</feature>
<evidence type="ECO:0000313" key="3">
    <source>
        <dbReference type="EMBL" id="KAF4132878.1"/>
    </source>
</evidence>
<comment type="caution">
    <text evidence="2">The sequence shown here is derived from an EMBL/GenBank/DDBJ whole genome shotgun (WGS) entry which is preliminary data.</text>
</comment>
<reference evidence="2" key="1">
    <citation type="submission" date="2020-04" db="EMBL/GenBank/DDBJ databases">
        <title>Hybrid Assembly of Korean Phytophthora infestans isolates.</title>
        <authorList>
            <person name="Prokchorchik M."/>
            <person name="Lee Y."/>
            <person name="Seo J."/>
            <person name="Cho J.-H."/>
            <person name="Park Y.-E."/>
            <person name="Jang D.-C."/>
            <person name="Im J.-S."/>
            <person name="Choi J.-G."/>
            <person name="Park H.-J."/>
            <person name="Lee G.-B."/>
            <person name="Lee Y.-G."/>
            <person name="Hong S.-Y."/>
            <person name="Cho K."/>
            <person name="Sohn K.H."/>
        </authorList>
    </citation>
    <scope>NUCLEOTIDE SEQUENCE</scope>
    <source>
        <strain evidence="2">KR_1_A1</strain>
        <strain evidence="3">KR_2_A2</strain>
    </source>
</reference>
<dbReference type="Proteomes" id="UP000602510">
    <property type="component" value="Unassembled WGS sequence"/>
</dbReference>
<feature type="compositionally biased region" description="Polar residues" evidence="1">
    <location>
        <begin position="57"/>
        <end position="67"/>
    </location>
</feature>
<evidence type="ECO:0000256" key="1">
    <source>
        <dbReference type="SAM" id="MobiDB-lite"/>
    </source>
</evidence>